<evidence type="ECO:0000313" key="3">
    <source>
        <dbReference type="Proteomes" id="UP000324479"/>
    </source>
</evidence>
<dbReference type="EMBL" id="VWOX01000003">
    <property type="protein sequence ID" value="KAA5545420.1"/>
    <property type="molecule type" value="Genomic_DNA"/>
</dbReference>
<feature type="coiled-coil region" evidence="1">
    <location>
        <begin position="91"/>
        <end position="132"/>
    </location>
</feature>
<comment type="caution">
    <text evidence="2">The sequence shown here is derived from an EMBL/GenBank/DDBJ whole genome shotgun (WGS) entry which is preliminary data.</text>
</comment>
<dbReference type="Proteomes" id="UP000324479">
    <property type="component" value="Unassembled WGS sequence"/>
</dbReference>
<reference evidence="2 3" key="1">
    <citation type="submission" date="2019-08" db="EMBL/GenBank/DDBJ databases">
        <authorList>
            <person name="Dhanesh K."/>
            <person name="Kumar G."/>
            <person name="Sasikala C."/>
            <person name="Venkata Ramana C."/>
        </authorList>
    </citation>
    <scope>NUCLEOTIDE SEQUENCE [LARGE SCALE GENOMIC DNA]</scope>
    <source>
        <strain evidence="2 3">JC645</strain>
    </source>
</reference>
<evidence type="ECO:0000256" key="1">
    <source>
        <dbReference type="SAM" id="Coils"/>
    </source>
</evidence>
<dbReference type="RefSeq" id="WP_150075689.1">
    <property type="nucleotide sequence ID" value="NZ_VWOX01000003.1"/>
</dbReference>
<dbReference type="AlphaFoldDB" id="A0A5M6DGK8"/>
<organism evidence="2 3">
    <name type="scientific">Roseiconus nitratireducens</name>
    <dbReference type="NCBI Taxonomy" id="2605748"/>
    <lineage>
        <taxon>Bacteria</taxon>
        <taxon>Pseudomonadati</taxon>
        <taxon>Planctomycetota</taxon>
        <taxon>Planctomycetia</taxon>
        <taxon>Pirellulales</taxon>
        <taxon>Pirellulaceae</taxon>
        <taxon>Roseiconus</taxon>
    </lineage>
</organism>
<accession>A0A5M6DGK8</accession>
<name>A0A5M6DGK8_9BACT</name>
<feature type="coiled-coil region" evidence="1">
    <location>
        <begin position="208"/>
        <end position="235"/>
    </location>
</feature>
<keyword evidence="1" id="KW-0175">Coiled coil</keyword>
<sequence length="317" mass="36144">MNDDIDDRLKSAKTQLRRFNKLRTRLDRAQATLREQRRKCRQHEKTLAEEKADVDQWSGQGLTTLFYSLLGTKEQRLEKERQQFLAAKLKHEQSSRSLQTAERDVQTLQDQIDEVQDAADRYEQSLAEKHQRLTASDHPDGALLHELDDQLTERQSDRSELCEALDAGEVAQKSLRRVQEELRAAEGWGTWDMMGGGTLSTWAKHSRIDAARDHASTAQLQLHRFQQELADTNRQLTVSLDAIDGFSAFADYFFDGLIADWMVQSQLQQASEACSKVMADVESALAQCRQALAETDQAIKDLDAKRTQMIENAAWGH</sequence>
<evidence type="ECO:0000313" key="2">
    <source>
        <dbReference type="EMBL" id="KAA5545420.1"/>
    </source>
</evidence>
<feature type="coiled-coil region" evidence="1">
    <location>
        <begin position="2"/>
        <end position="53"/>
    </location>
</feature>
<proteinExistence type="predicted"/>
<gene>
    <name evidence="2" type="ORF">FYK55_07150</name>
</gene>
<keyword evidence="3" id="KW-1185">Reference proteome</keyword>
<protein>
    <submittedName>
        <fullName evidence="2">Uncharacterized protein</fullName>
    </submittedName>
</protein>